<proteinExistence type="predicted"/>
<reference evidence="1" key="1">
    <citation type="submission" date="2017-05" db="UniProtKB">
        <authorList>
            <consortium name="EnsemblMetazoa"/>
        </authorList>
    </citation>
    <scope>IDENTIFICATION</scope>
</reference>
<name>A0A1X7UYD0_AMPQE</name>
<evidence type="ECO:0000313" key="1">
    <source>
        <dbReference type="EnsemblMetazoa" id="Aqu2.1.32524_001"/>
    </source>
</evidence>
<dbReference type="InParanoid" id="A0A1X7UYD0"/>
<protein>
    <submittedName>
        <fullName evidence="1">Uncharacterized protein</fullName>
    </submittedName>
</protein>
<dbReference type="AlphaFoldDB" id="A0A1X7UYD0"/>
<accession>A0A1X7UYD0</accession>
<dbReference type="EnsemblMetazoa" id="Aqu2.1.32524_001">
    <property type="protein sequence ID" value="Aqu2.1.32524_001"/>
    <property type="gene ID" value="Aqu2.1.32524"/>
</dbReference>
<organism evidence="1">
    <name type="scientific">Amphimedon queenslandica</name>
    <name type="common">Sponge</name>
    <dbReference type="NCBI Taxonomy" id="400682"/>
    <lineage>
        <taxon>Eukaryota</taxon>
        <taxon>Metazoa</taxon>
        <taxon>Porifera</taxon>
        <taxon>Demospongiae</taxon>
        <taxon>Heteroscleromorpha</taxon>
        <taxon>Haplosclerida</taxon>
        <taxon>Niphatidae</taxon>
        <taxon>Amphimedon</taxon>
    </lineage>
</organism>
<sequence length="63" mass="7469">MKLSKNTSIMFRNSHICSHFDSLSCKERYRISPLLPCINEFNNIRRKLLCILIRVHSFLDMLA</sequence>